<evidence type="ECO:0000259" key="5">
    <source>
        <dbReference type="SMART" id="SM00498"/>
    </source>
</evidence>
<dbReference type="PROSITE" id="PS50297">
    <property type="entry name" value="ANK_REP_REGION"/>
    <property type="match status" value="8"/>
</dbReference>
<keyword evidence="2 3" id="KW-0040">ANK repeat</keyword>
<dbReference type="SMART" id="SM00248">
    <property type="entry name" value="ANK"/>
    <property type="match status" value="9"/>
</dbReference>
<dbReference type="SUPFAM" id="SSF48403">
    <property type="entry name" value="Ankyrin repeat"/>
    <property type="match status" value="1"/>
</dbReference>
<comment type="caution">
    <text evidence="6">The sequence shown here is derived from an EMBL/GenBank/DDBJ whole genome shotgun (WGS) entry which is preliminary data.</text>
</comment>
<dbReference type="InterPro" id="IPR015425">
    <property type="entry name" value="FH2_Formin"/>
</dbReference>
<dbReference type="AlphaFoldDB" id="A0A1Q9D034"/>
<evidence type="ECO:0000256" key="2">
    <source>
        <dbReference type="ARBA" id="ARBA00023043"/>
    </source>
</evidence>
<dbReference type="Gene3D" id="1.25.40.20">
    <property type="entry name" value="Ankyrin repeat-containing domain"/>
    <property type="match status" value="5"/>
</dbReference>
<sequence>MDGPPDADDPKISSGKGKAKGKAPTKSADAGAAKGGKKGAPGGKGKGAPSLSKSPVAPSKAMKPLWWKRLLFGTDLQPGAIWERVRDETQSLPAEELEHRFGKAQAQAPSKPTGPSPTGASEVIRIRTDAVQDRELRLLPSPAECGRALAELEDQRLALDELERLQRAVCPTKRELELLEEEYWEQLRLIPSFEQRMECWHFIRTYRERDLLDIFQSLEKSEAVPSLLALILATGIWMNRGTEFAAAKGFGIEFLEKLHSIKGADGKSLQHLLFVVFFDSLDSQAAEFVEALGPLLQNVSRRVIQDSEETKISKAVHLSLEECDEAVSSIHETALDIQASLQKCTGGLDPSDPVKLRLHREFATATKMIESLVQLRNSVKSQYDRVLQWFHAPGWRSADFFLLWDNFLLPSELLAARCRDGQSPAPDARSLDVEATFCQARASGALAAESLKCSDDRFLGAVEGEGIEELRLEELGRDLAEEGDPPFQRTLMHEADSLRLTMQKELLFNLLQFRPFPAARTKFSAAAIADAEQRKVAREASAARWSVLVQQLPTQEDVVHLLEDLDPAKDSSDCTVQQLSKVETDGKDTLLAEASEGPEISFRRALDAVPDCKERRGAAPLHNVNDDLQDFLDVVECFKHSKALPEYLSLILATGNYLNGGTSRGQADGFDLSELEKLTGIQDADGKDLRHFVLQVLQAIEALDEEVSALQVSLKQAEEAVRTVVGSQTSPAHERLTQNLAEASAFVNETVAFSVGKMLQVRMLSGEVVARHTAQELEELGDMRSLKRHLSQFHGVGTRFRQRLFLHSEMLEDRVKLESSMDLNLVLLPLAEVSQSQADDLVAAAEWGSVAEVESMLQLPQDPDLLDSHGRAALIYASYEGHLETVHLLLEAAANKDVADDDGYTALNSASGEGHVEIVRLLLEAGAKKDVADANGCTALNSASYAGHVETVRLLLEAGAEKDVADVEGCTALNSASYAGHMETVRLLLEAGAKKDVADVDGCTALTQASHAGHVEIVRLLLGAGAKKDVEDGFGRTALKRASGAGHVEIVRLLLEAGTEKDVETALNGAYYVGIVRLLLEGGAKDVPAATWCTVLINASRAGQVEIVRLLLDAGAKKDVEGRGRRIALNKVSHAGHVEIGRLLPQAGAEKDVADVDGRTALINAPHAGQVEIVRLLLEAGADNIRLLLEAGARKEMADILTKLDNTHRPPDFRCHEQMCRMALGTALNNAFREGHAEIVRLLLEAGADKEMVGPGTQL</sequence>
<dbReference type="PANTHER" id="PTHR24126:SF14">
    <property type="entry name" value="ANK_REP_REGION DOMAIN-CONTAINING PROTEIN"/>
    <property type="match status" value="1"/>
</dbReference>
<organism evidence="6 7">
    <name type="scientific">Symbiodinium microadriaticum</name>
    <name type="common">Dinoflagellate</name>
    <name type="synonym">Zooxanthella microadriatica</name>
    <dbReference type="NCBI Taxonomy" id="2951"/>
    <lineage>
        <taxon>Eukaryota</taxon>
        <taxon>Sar</taxon>
        <taxon>Alveolata</taxon>
        <taxon>Dinophyceae</taxon>
        <taxon>Suessiales</taxon>
        <taxon>Symbiodiniaceae</taxon>
        <taxon>Symbiodinium</taxon>
    </lineage>
</organism>
<dbReference type="EMBL" id="LSRX01000808">
    <property type="protein sequence ID" value="OLP88523.1"/>
    <property type="molecule type" value="Genomic_DNA"/>
</dbReference>
<keyword evidence="1" id="KW-0677">Repeat</keyword>
<feature type="region of interest" description="Disordered" evidence="4">
    <location>
        <begin position="1"/>
        <end position="59"/>
    </location>
</feature>
<evidence type="ECO:0000256" key="3">
    <source>
        <dbReference type="PROSITE-ProRule" id="PRU00023"/>
    </source>
</evidence>
<feature type="domain" description="FH2" evidence="5">
    <location>
        <begin position="52"/>
        <end position="483"/>
    </location>
</feature>
<evidence type="ECO:0000313" key="6">
    <source>
        <dbReference type="EMBL" id="OLP88523.1"/>
    </source>
</evidence>
<dbReference type="Proteomes" id="UP000186817">
    <property type="component" value="Unassembled WGS sequence"/>
</dbReference>
<feature type="repeat" description="ANK" evidence="3">
    <location>
        <begin position="1034"/>
        <end position="1066"/>
    </location>
</feature>
<feature type="repeat" description="ANK" evidence="3">
    <location>
        <begin position="902"/>
        <end position="934"/>
    </location>
</feature>
<dbReference type="Gene3D" id="1.20.58.2220">
    <property type="entry name" value="Formin, FH2 domain"/>
    <property type="match status" value="2"/>
</dbReference>
<feature type="repeat" description="ANK" evidence="3">
    <location>
        <begin position="1091"/>
        <end position="1123"/>
    </location>
</feature>
<dbReference type="SUPFAM" id="SSF101447">
    <property type="entry name" value="Formin homology 2 domain (FH2 domain)"/>
    <property type="match status" value="2"/>
</dbReference>
<dbReference type="InterPro" id="IPR002110">
    <property type="entry name" value="Ankyrin_rpt"/>
</dbReference>
<name>A0A1Q9D034_SYMMI</name>
<feature type="repeat" description="ANK" evidence="3">
    <location>
        <begin position="1157"/>
        <end position="1183"/>
    </location>
</feature>
<feature type="repeat" description="ANK" evidence="3">
    <location>
        <begin position="869"/>
        <end position="901"/>
    </location>
</feature>
<proteinExistence type="predicted"/>
<dbReference type="SMART" id="SM00498">
    <property type="entry name" value="FH2"/>
    <property type="match status" value="1"/>
</dbReference>
<dbReference type="InterPro" id="IPR042201">
    <property type="entry name" value="FH2_Formin_sf"/>
</dbReference>
<dbReference type="InterPro" id="IPR036770">
    <property type="entry name" value="Ankyrin_rpt-contain_sf"/>
</dbReference>
<feature type="repeat" description="ANK" evidence="3">
    <location>
        <begin position="968"/>
        <end position="1000"/>
    </location>
</feature>
<feature type="repeat" description="ANK" evidence="3">
    <location>
        <begin position="1226"/>
        <end position="1255"/>
    </location>
</feature>
<accession>A0A1Q9D034</accession>
<evidence type="ECO:0000256" key="4">
    <source>
        <dbReference type="SAM" id="MobiDB-lite"/>
    </source>
</evidence>
<dbReference type="OrthoDB" id="449536at2759"/>
<keyword evidence="7" id="KW-1185">Reference proteome</keyword>
<dbReference type="Pfam" id="PF12796">
    <property type="entry name" value="Ank_2"/>
    <property type="match status" value="3"/>
</dbReference>
<dbReference type="PANTHER" id="PTHR24126">
    <property type="entry name" value="ANKYRIN REPEAT, PH AND SEC7 DOMAIN CONTAINING PROTEIN SECG-RELATED"/>
    <property type="match status" value="1"/>
</dbReference>
<evidence type="ECO:0000256" key="1">
    <source>
        <dbReference type="ARBA" id="ARBA00022737"/>
    </source>
</evidence>
<gene>
    <name evidence="6" type="primary">ANKRD50</name>
    <name evidence="6" type="ORF">AK812_SmicGene30127</name>
</gene>
<feature type="repeat" description="ANK" evidence="3">
    <location>
        <begin position="935"/>
        <end position="967"/>
    </location>
</feature>
<reference evidence="6 7" key="1">
    <citation type="submission" date="2016-02" db="EMBL/GenBank/DDBJ databases">
        <title>Genome analysis of coral dinoflagellate symbionts highlights evolutionary adaptations to a symbiotic lifestyle.</title>
        <authorList>
            <person name="Aranda M."/>
            <person name="Li Y."/>
            <person name="Liew Y.J."/>
            <person name="Baumgarten S."/>
            <person name="Simakov O."/>
            <person name="Wilson M."/>
            <person name="Piel J."/>
            <person name="Ashoor H."/>
            <person name="Bougouffa S."/>
            <person name="Bajic V.B."/>
            <person name="Ryu T."/>
            <person name="Ravasi T."/>
            <person name="Bayer T."/>
            <person name="Micklem G."/>
            <person name="Kim H."/>
            <person name="Bhak J."/>
            <person name="Lajeunesse T.C."/>
            <person name="Voolstra C.R."/>
        </authorList>
    </citation>
    <scope>NUCLEOTIDE SEQUENCE [LARGE SCALE GENOMIC DNA]</scope>
    <source>
        <strain evidence="6 7">CCMP2467</strain>
    </source>
</reference>
<feature type="repeat" description="ANK" evidence="3">
    <location>
        <begin position="1001"/>
        <end position="1033"/>
    </location>
</feature>
<evidence type="ECO:0000313" key="7">
    <source>
        <dbReference type="Proteomes" id="UP000186817"/>
    </source>
</evidence>
<dbReference type="Pfam" id="PF02181">
    <property type="entry name" value="FH2"/>
    <property type="match status" value="2"/>
</dbReference>
<dbReference type="PROSITE" id="PS50088">
    <property type="entry name" value="ANK_REPEAT"/>
    <property type="match status" value="9"/>
</dbReference>
<feature type="region of interest" description="Disordered" evidence="4">
    <location>
        <begin position="98"/>
        <end position="120"/>
    </location>
</feature>
<dbReference type="Pfam" id="PF13637">
    <property type="entry name" value="Ank_4"/>
    <property type="match status" value="1"/>
</dbReference>
<protein>
    <submittedName>
        <fullName evidence="6">Ankyrin repeat domain-containing protein 50</fullName>
    </submittedName>
</protein>